<dbReference type="Proteomes" id="UP000324252">
    <property type="component" value="Unassembled WGS sequence"/>
</dbReference>
<dbReference type="GO" id="GO:0003677">
    <property type="term" value="F:DNA binding"/>
    <property type="evidence" value="ECO:0007669"/>
    <property type="project" value="UniProtKB-KW"/>
</dbReference>
<evidence type="ECO:0000256" key="5">
    <source>
        <dbReference type="SAM" id="MobiDB-lite"/>
    </source>
</evidence>
<dbReference type="GO" id="GO:0003700">
    <property type="term" value="F:DNA-binding transcription factor activity"/>
    <property type="evidence" value="ECO:0007669"/>
    <property type="project" value="InterPro"/>
</dbReference>
<evidence type="ECO:0000256" key="4">
    <source>
        <dbReference type="ARBA" id="ARBA00023163"/>
    </source>
</evidence>
<comment type="similarity">
    <text evidence="1">Belongs to the LysR transcriptional regulatory family.</text>
</comment>
<keyword evidence="8" id="KW-1185">Reference proteome</keyword>
<proteinExistence type="inferred from homology"/>
<dbReference type="Gene3D" id="1.10.10.10">
    <property type="entry name" value="Winged helix-like DNA-binding domain superfamily/Winged helix DNA-binding domain"/>
    <property type="match status" value="1"/>
</dbReference>
<feature type="domain" description="HTH lysR-type" evidence="6">
    <location>
        <begin position="34"/>
        <end position="91"/>
    </location>
</feature>
<dbReference type="InterPro" id="IPR050950">
    <property type="entry name" value="HTH-type_LysR_regulators"/>
</dbReference>
<dbReference type="PANTHER" id="PTHR30419">
    <property type="entry name" value="HTH-TYPE TRANSCRIPTIONAL REGULATOR YBHD"/>
    <property type="match status" value="1"/>
</dbReference>
<evidence type="ECO:0000256" key="1">
    <source>
        <dbReference type="ARBA" id="ARBA00009437"/>
    </source>
</evidence>
<evidence type="ECO:0000256" key="3">
    <source>
        <dbReference type="ARBA" id="ARBA00023125"/>
    </source>
</evidence>
<dbReference type="InterPro" id="IPR036390">
    <property type="entry name" value="WH_DNA-bd_sf"/>
</dbReference>
<dbReference type="PRINTS" id="PR00039">
    <property type="entry name" value="HTHLYSR"/>
</dbReference>
<dbReference type="SUPFAM" id="SSF53850">
    <property type="entry name" value="Periplasmic binding protein-like II"/>
    <property type="match status" value="1"/>
</dbReference>
<dbReference type="SUPFAM" id="SSF46785">
    <property type="entry name" value="Winged helix' DNA-binding domain"/>
    <property type="match status" value="1"/>
</dbReference>
<name>A0A1H0M9K0_9RHOB</name>
<keyword evidence="2" id="KW-0805">Transcription regulation</keyword>
<organism evidence="7 8">
    <name type="scientific">Lutimaribacter pacificus</name>
    <dbReference type="NCBI Taxonomy" id="391948"/>
    <lineage>
        <taxon>Bacteria</taxon>
        <taxon>Pseudomonadati</taxon>
        <taxon>Pseudomonadota</taxon>
        <taxon>Alphaproteobacteria</taxon>
        <taxon>Rhodobacterales</taxon>
        <taxon>Roseobacteraceae</taxon>
        <taxon>Lutimaribacter</taxon>
    </lineage>
</organism>
<keyword evidence="4" id="KW-0804">Transcription</keyword>
<protein>
    <submittedName>
        <fullName evidence="7">Transcriptional regulator, LysR family</fullName>
    </submittedName>
</protein>
<evidence type="ECO:0000313" key="7">
    <source>
        <dbReference type="EMBL" id="SHK79236.1"/>
    </source>
</evidence>
<feature type="region of interest" description="Disordered" evidence="5">
    <location>
        <begin position="1"/>
        <end position="25"/>
    </location>
</feature>
<evidence type="ECO:0000313" key="8">
    <source>
        <dbReference type="Proteomes" id="UP000324252"/>
    </source>
</evidence>
<accession>A0A1H0M9K0</accession>
<gene>
    <name evidence="7" type="ORF">SAMN05444142_109100</name>
</gene>
<dbReference type="GO" id="GO:0005829">
    <property type="term" value="C:cytosol"/>
    <property type="evidence" value="ECO:0007669"/>
    <property type="project" value="TreeGrafter"/>
</dbReference>
<sequence>MRSRAGTDQKQMTGSKKTDPTPFDTSIRARMGHVTLHKVEVFRTVAQLSSVTKAAKQLGIAQPAVTAHVRSLEEKFETKLINRVGRSVELTEAGKRVYRWANSMVVGSTEIARELQHLKAGEVGAAWISSSMVVGTYVLPGIVIDFQRRFAGARIRVNTSNPRVAMEAVRLGESDFAVTILDKDQPFEDLEFEHLYTEPLRLVAAPDSTLVGSRVTPPQLATLPFVTPPAGYIARDVEDDILRSYGIVRRNIVLEFGHPEAILQAVRADRAVSIILESSIEADIAAGTLRMVEIADAPINVPLYLIRRKTKIFSNLQNRLVGEIRDYFTRKTLDRSAG</sequence>
<reference evidence="7 8" key="1">
    <citation type="submission" date="2016-11" db="EMBL/GenBank/DDBJ databases">
        <authorList>
            <person name="Varghese N."/>
            <person name="Submissions S."/>
        </authorList>
    </citation>
    <scope>NUCLEOTIDE SEQUENCE [LARGE SCALE GENOMIC DNA]</scope>
    <source>
        <strain evidence="7 8">DSM 29620</strain>
    </source>
</reference>
<dbReference type="FunFam" id="1.10.10.10:FF:000001">
    <property type="entry name" value="LysR family transcriptional regulator"/>
    <property type="match status" value="1"/>
</dbReference>
<dbReference type="PROSITE" id="PS50931">
    <property type="entry name" value="HTH_LYSR"/>
    <property type="match status" value="1"/>
</dbReference>
<evidence type="ECO:0000259" key="6">
    <source>
        <dbReference type="PROSITE" id="PS50931"/>
    </source>
</evidence>
<dbReference type="Gene3D" id="3.40.190.290">
    <property type="match status" value="1"/>
</dbReference>
<feature type="compositionally biased region" description="Polar residues" evidence="5">
    <location>
        <begin position="1"/>
        <end position="15"/>
    </location>
</feature>
<dbReference type="InterPro" id="IPR000847">
    <property type="entry name" value="LysR_HTH_N"/>
</dbReference>
<keyword evidence="3" id="KW-0238">DNA-binding</keyword>
<dbReference type="CDD" id="cd05466">
    <property type="entry name" value="PBP2_LTTR_substrate"/>
    <property type="match status" value="1"/>
</dbReference>
<dbReference type="EMBL" id="FQZZ01000009">
    <property type="protein sequence ID" value="SHK79236.1"/>
    <property type="molecule type" value="Genomic_DNA"/>
</dbReference>
<dbReference type="PANTHER" id="PTHR30419:SF8">
    <property type="entry name" value="NITROGEN ASSIMILATION TRANSCRIPTIONAL ACTIVATOR-RELATED"/>
    <property type="match status" value="1"/>
</dbReference>
<dbReference type="AlphaFoldDB" id="A0A1H0M9K0"/>
<dbReference type="InterPro" id="IPR036388">
    <property type="entry name" value="WH-like_DNA-bd_sf"/>
</dbReference>
<dbReference type="InterPro" id="IPR005119">
    <property type="entry name" value="LysR_subst-bd"/>
</dbReference>
<dbReference type="OrthoDB" id="9808620at2"/>
<evidence type="ECO:0000256" key="2">
    <source>
        <dbReference type="ARBA" id="ARBA00023015"/>
    </source>
</evidence>
<dbReference type="Pfam" id="PF03466">
    <property type="entry name" value="LysR_substrate"/>
    <property type="match status" value="1"/>
</dbReference>
<dbReference type="Pfam" id="PF00126">
    <property type="entry name" value="HTH_1"/>
    <property type="match status" value="1"/>
</dbReference>